<dbReference type="KEGG" id="fcy:FRACYDRAFT_197708"/>
<dbReference type="OrthoDB" id="196020at2759"/>
<organism evidence="2 3">
    <name type="scientific">Fragilariopsis cylindrus CCMP1102</name>
    <dbReference type="NCBI Taxonomy" id="635003"/>
    <lineage>
        <taxon>Eukaryota</taxon>
        <taxon>Sar</taxon>
        <taxon>Stramenopiles</taxon>
        <taxon>Ochrophyta</taxon>
        <taxon>Bacillariophyta</taxon>
        <taxon>Bacillariophyceae</taxon>
        <taxon>Bacillariophycidae</taxon>
        <taxon>Bacillariales</taxon>
        <taxon>Bacillariaceae</taxon>
        <taxon>Fragilariopsis</taxon>
    </lineage>
</organism>
<keyword evidence="1" id="KW-0175">Coiled coil</keyword>
<name>A0A1E7ENC1_9STRA</name>
<reference evidence="2 3" key="1">
    <citation type="submission" date="2016-09" db="EMBL/GenBank/DDBJ databases">
        <title>Extensive genetic diversity and differential bi-allelic expression allows diatom success in the polar Southern Ocean.</title>
        <authorList>
            <consortium name="DOE Joint Genome Institute"/>
            <person name="Mock T."/>
            <person name="Otillar R.P."/>
            <person name="Strauss J."/>
            <person name="Dupont C."/>
            <person name="Frickenhaus S."/>
            <person name="Maumus F."/>
            <person name="Mcmullan M."/>
            <person name="Sanges R."/>
            <person name="Schmutz J."/>
            <person name="Toseland A."/>
            <person name="Valas R."/>
            <person name="Veluchamy A."/>
            <person name="Ward B.J."/>
            <person name="Allen A."/>
            <person name="Barry K."/>
            <person name="Falciatore A."/>
            <person name="Ferrante M."/>
            <person name="Fortunato A.E."/>
            <person name="Gloeckner G."/>
            <person name="Gruber A."/>
            <person name="Hipkin R."/>
            <person name="Janech M."/>
            <person name="Kroth P."/>
            <person name="Leese F."/>
            <person name="Lindquist E."/>
            <person name="Lyon B.R."/>
            <person name="Martin J."/>
            <person name="Mayer C."/>
            <person name="Parker M."/>
            <person name="Quesneville H."/>
            <person name="Raymond J."/>
            <person name="Uhlig C."/>
            <person name="Valentin K.U."/>
            <person name="Worden A.Z."/>
            <person name="Armbrust E.V."/>
            <person name="Bowler C."/>
            <person name="Green B."/>
            <person name="Moulton V."/>
            <person name="Van Oosterhout C."/>
            <person name="Grigoriev I."/>
        </authorList>
    </citation>
    <scope>NUCLEOTIDE SEQUENCE [LARGE SCALE GENOMIC DNA]</scope>
    <source>
        <strain evidence="2 3">CCMP1102</strain>
    </source>
</reference>
<proteinExistence type="predicted"/>
<dbReference type="EMBL" id="KV784386">
    <property type="protein sequence ID" value="OEU07355.1"/>
    <property type="molecule type" value="Genomic_DNA"/>
</dbReference>
<gene>
    <name evidence="2" type="ORF">FRACYDRAFT_197708</name>
</gene>
<protein>
    <submittedName>
        <fullName evidence="2">Uncharacterized protein</fullName>
    </submittedName>
</protein>
<dbReference type="InParanoid" id="A0A1E7ENC1"/>
<feature type="coiled-coil region" evidence="1">
    <location>
        <begin position="71"/>
        <end position="107"/>
    </location>
</feature>
<keyword evidence="3" id="KW-1185">Reference proteome</keyword>
<evidence type="ECO:0000313" key="3">
    <source>
        <dbReference type="Proteomes" id="UP000095751"/>
    </source>
</evidence>
<dbReference type="AlphaFoldDB" id="A0A1E7ENC1"/>
<evidence type="ECO:0000313" key="2">
    <source>
        <dbReference type="EMBL" id="OEU07355.1"/>
    </source>
</evidence>
<dbReference type="Proteomes" id="UP000095751">
    <property type="component" value="Unassembled WGS sequence"/>
</dbReference>
<evidence type="ECO:0000256" key="1">
    <source>
        <dbReference type="SAM" id="Coils"/>
    </source>
</evidence>
<accession>A0A1E7ENC1</accession>
<sequence length="277" mass="30501">MSKSKAEDDNDDKQLLNVFLDLSMALNAMTDRRLEDARNTLEQLLNAGEIKKLDALIGNSARKSKLDVAFFQVLQMNLRDASVEAQQAEVEADAVEAKAEAAEVEGENNKEGATTSANRYQILQHIYTRCQEEVEKTINPGTALLNKLLRTDVDSIRTNQLNHYLLPPPSTIKSPDGKEITLSANSNKKSLVSHTDFCDAIGIGIKQIRSVEKSGATNVNAEIAANLVESIRKVAIEARFVIGEHYGGNSTEVIQFEESLEPVFRPTTPDSPYIQGE</sequence>